<dbReference type="InterPro" id="IPR037151">
    <property type="entry name" value="AlkB-like_sf"/>
</dbReference>
<dbReference type="Pfam" id="PF13532">
    <property type="entry name" value="2OG-FeII_Oxy_2"/>
    <property type="match status" value="1"/>
</dbReference>
<dbReference type="GO" id="GO:0005634">
    <property type="term" value="C:nucleus"/>
    <property type="evidence" value="ECO:0007669"/>
    <property type="project" value="TreeGrafter"/>
</dbReference>
<dbReference type="PANTHER" id="PTHR16557:SF2">
    <property type="entry name" value="NUCLEIC ACID DIOXYGENASE ALKBH1"/>
    <property type="match status" value="1"/>
</dbReference>
<comment type="caution">
    <text evidence="7">The sequence shown here is derived from an EMBL/GenBank/DDBJ whole genome shotgun (WGS) entry which is preliminary data.</text>
</comment>
<evidence type="ECO:0000313" key="8">
    <source>
        <dbReference type="Proteomes" id="UP000789706"/>
    </source>
</evidence>
<evidence type="ECO:0000256" key="1">
    <source>
        <dbReference type="ARBA" id="ARBA00022723"/>
    </source>
</evidence>
<feature type="binding site" evidence="5">
    <location>
        <position position="246"/>
    </location>
    <ligand>
        <name>Fe cation</name>
        <dbReference type="ChEBI" id="CHEBI:24875"/>
        <note>catalytic</note>
    </ligand>
</feature>
<protein>
    <submittedName>
        <fullName evidence="7">3770_t:CDS:1</fullName>
    </submittedName>
</protein>
<dbReference type="GO" id="GO:0005737">
    <property type="term" value="C:cytoplasm"/>
    <property type="evidence" value="ECO:0007669"/>
    <property type="project" value="TreeGrafter"/>
</dbReference>
<evidence type="ECO:0000259" key="6">
    <source>
        <dbReference type="Pfam" id="PF13532"/>
    </source>
</evidence>
<dbReference type="EMBL" id="CAJVPK010000358">
    <property type="protein sequence ID" value="CAG8499270.1"/>
    <property type="molecule type" value="Genomic_DNA"/>
</dbReference>
<evidence type="ECO:0000313" key="7">
    <source>
        <dbReference type="EMBL" id="CAG8499270.1"/>
    </source>
</evidence>
<dbReference type="GO" id="GO:0008198">
    <property type="term" value="F:ferrous iron binding"/>
    <property type="evidence" value="ECO:0007669"/>
    <property type="project" value="TreeGrafter"/>
</dbReference>
<evidence type="ECO:0000256" key="3">
    <source>
        <dbReference type="ARBA" id="ARBA00023002"/>
    </source>
</evidence>
<dbReference type="Proteomes" id="UP000789706">
    <property type="component" value="Unassembled WGS sequence"/>
</dbReference>
<dbReference type="GO" id="GO:0035516">
    <property type="term" value="F:broad specificity oxidative DNA demethylase activity"/>
    <property type="evidence" value="ECO:0007669"/>
    <property type="project" value="TreeGrafter"/>
</dbReference>
<reference evidence="7" key="1">
    <citation type="submission" date="2021-06" db="EMBL/GenBank/DDBJ databases">
        <authorList>
            <person name="Kallberg Y."/>
            <person name="Tangrot J."/>
            <person name="Rosling A."/>
        </authorList>
    </citation>
    <scope>NUCLEOTIDE SEQUENCE</scope>
    <source>
        <strain evidence="7">AZ414A</strain>
    </source>
</reference>
<accession>A0A9N9F065</accession>
<comment type="cofactor">
    <cofactor evidence="5">
        <name>Fe(2+)</name>
        <dbReference type="ChEBI" id="CHEBI:29033"/>
    </cofactor>
    <text evidence="5">Binds 1 Fe(2+) ion per subunit.</text>
</comment>
<sequence>MVGDNMGILAQATNYATKTPFRDAERNFKSRLPPPNFSNVIDFDNIDGCSVEIKNKIVQVDLSHDLGKEEYKELFGQFDEIDEKIDLNRKKAYLIRDFPGFIFIRNPFTPEAQKYVIKRCLKDFAKYPNKSNLDTHYALPKEGIWKLHEKVYNGQLNENDKLTRKLRWITLGYQYHWPTKTYHLDRQLKFPQDIGNLTTAVVKVIDGIKLPDDDNFIHKYEVSKWKPEAGVINYYQLKDNLMAHVDKSEINMNISPIAIYLRSGDISIMCGIRRACVPRILEGTLPEYLKSNNLKEDPEWDIYANYMLTSRININVRQVF</sequence>
<organism evidence="7 8">
    <name type="scientific">Diversispora eburnea</name>
    <dbReference type="NCBI Taxonomy" id="1213867"/>
    <lineage>
        <taxon>Eukaryota</taxon>
        <taxon>Fungi</taxon>
        <taxon>Fungi incertae sedis</taxon>
        <taxon>Mucoromycota</taxon>
        <taxon>Glomeromycotina</taxon>
        <taxon>Glomeromycetes</taxon>
        <taxon>Diversisporales</taxon>
        <taxon>Diversisporaceae</taxon>
        <taxon>Diversispora</taxon>
    </lineage>
</organism>
<dbReference type="InterPro" id="IPR004574">
    <property type="entry name" value="Alkb"/>
</dbReference>
<dbReference type="PANTHER" id="PTHR16557">
    <property type="entry name" value="ALKYLATED DNA REPAIR PROTEIN ALKB-RELATED"/>
    <property type="match status" value="1"/>
</dbReference>
<dbReference type="GO" id="GO:0035513">
    <property type="term" value="P:oxidative RNA demethylation"/>
    <property type="evidence" value="ECO:0007669"/>
    <property type="project" value="TreeGrafter"/>
</dbReference>
<evidence type="ECO:0000256" key="4">
    <source>
        <dbReference type="ARBA" id="ARBA00023004"/>
    </source>
</evidence>
<dbReference type="InterPro" id="IPR027450">
    <property type="entry name" value="AlkB-like"/>
</dbReference>
<gene>
    <name evidence="7" type="ORF">DEBURN_LOCUS4589</name>
</gene>
<keyword evidence="1 5" id="KW-0479">Metal-binding</keyword>
<feature type="domain" description="Alpha-ketoglutarate-dependent dioxygenase AlkB-like" evidence="6">
    <location>
        <begin position="121"/>
        <end position="253"/>
    </location>
</feature>
<dbReference type="GO" id="GO:0035515">
    <property type="term" value="F:oxidative RNA demethylase activity"/>
    <property type="evidence" value="ECO:0007669"/>
    <property type="project" value="TreeGrafter"/>
</dbReference>
<feature type="binding site" evidence="5">
    <location>
        <position position="244"/>
    </location>
    <ligand>
        <name>Fe cation</name>
        <dbReference type="ChEBI" id="CHEBI:24875"/>
        <note>catalytic</note>
    </ligand>
</feature>
<dbReference type="SUPFAM" id="SSF51197">
    <property type="entry name" value="Clavaminate synthase-like"/>
    <property type="match status" value="1"/>
</dbReference>
<evidence type="ECO:0000256" key="2">
    <source>
        <dbReference type="ARBA" id="ARBA00022964"/>
    </source>
</evidence>
<dbReference type="Gene3D" id="2.60.120.590">
    <property type="entry name" value="Alpha-ketoglutarate-dependent dioxygenase AlkB-like"/>
    <property type="match status" value="1"/>
</dbReference>
<name>A0A9N9F065_9GLOM</name>
<keyword evidence="4 5" id="KW-0408">Iron</keyword>
<proteinExistence type="predicted"/>
<evidence type="ECO:0000256" key="5">
    <source>
        <dbReference type="PIRSR" id="PIRSR604574-2"/>
    </source>
</evidence>
<dbReference type="OrthoDB" id="6614653at2759"/>
<dbReference type="AlphaFoldDB" id="A0A9N9F065"/>
<keyword evidence="8" id="KW-1185">Reference proteome</keyword>
<keyword evidence="3" id="KW-0560">Oxidoreductase</keyword>
<keyword evidence="2" id="KW-0223">Dioxygenase</keyword>